<evidence type="ECO:0000259" key="12">
    <source>
        <dbReference type="Pfam" id="PF20645"/>
    </source>
</evidence>
<dbReference type="GO" id="GO:0042790">
    <property type="term" value="P:nucleolar large rRNA transcription by RNA polymerase I"/>
    <property type="evidence" value="ECO:0007669"/>
    <property type="project" value="TreeGrafter"/>
</dbReference>
<dbReference type="Proteomes" id="UP000193986">
    <property type="component" value="Unassembled WGS sequence"/>
</dbReference>
<dbReference type="EMBL" id="MCFC01000062">
    <property type="protein sequence ID" value="ORY24983.1"/>
    <property type="molecule type" value="Genomic_DNA"/>
</dbReference>
<dbReference type="STRING" id="71784.A0A1Y2AR00"/>
<comment type="caution">
    <text evidence="13">The sequence shown here is derived from an EMBL/GenBank/DDBJ whole genome shotgun (WGS) entry which is preliminary data.</text>
</comment>
<comment type="subcellular location">
    <subcellularLocation>
        <location evidence="1">Nucleus</location>
        <location evidence="1">Nucleolus</location>
    </subcellularLocation>
</comment>
<feature type="compositionally biased region" description="Basic and acidic residues" evidence="10">
    <location>
        <begin position="624"/>
        <end position="633"/>
    </location>
</feature>
<evidence type="ECO:0000256" key="8">
    <source>
        <dbReference type="ARBA" id="ARBA00023163"/>
    </source>
</evidence>
<evidence type="ECO:0000256" key="9">
    <source>
        <dbReference type="ARBA" id="ARBA00023242"/>
    </source>
</evidence>
<keyword evidence="9" id="KW-0539">Nucleus</keyword>
<dbReference type="InterPro" id="IPR048540">
    <property type="entry name" value="Rrn7_cyclin_N"/>
</dbReference>
<dbReference type="InParanoid" id="A0A1Y2AR00"/>
<gene>
    <name evidence="13" type="ORF">BCR39DRAFT_545473</name>
</gene>
<dbReference type="FunCoup" id="A0A1Y2AR00">
    <property type="interactions" value="34"/>
</dbReference>
<evidence type="ECO:0000259" key="11">
    <source>
        <dbReference type="Pfam" id="PF20644"/>
    </source>
</evidence>
<keyword evidence="3" id="KW-0479">Metal-binding</keyword>
<evidence type="ECO:0000256" key="4">
    <source>
        <dbReference type="ARBA" id="ARBA00022771"/>
    </source>
</evidence>
<dbReference type="Pfam" id="PF20644">
    <property type="entry name" value="Rrn7_cyclin_N"/>
    <property type="match status" value="1"/>
</dbReference>
<dbReference type="Pfam" id="PF20645">
    <property type="entry name" value="Rrn7_cyclin_C"/>
    <property type="match status" value="1"/>
</dbReference>
<feature type="domain" description="Rrn7/TAF1B N-terminal cyclin" evidence="11">
    <location>
        <begin position="190"/>
        <end position="258"/>
    </location>
</feature>
<sequence>MPKACPVCGSRKWRKDAVTGNAVCEDGHVFQDFRSENLVVESTNFALQKRSLKRAPRRNKRREAGNLNKDYYHGTDAEYLKVQAMQLLLRYQVQALRQLWSLPDAFEIIVRDLWAYQLAITPLPPVPSPATSRSTTPLFNAHARPVDDTEKTDEKDGDDKSDASASSQSSKGDEVDIDPEILAEISEGSSEDDLQQVDRGDQRTSEHIKDAKWRRRRRLRISDTIVTLVLALWVLRIPVMNVDIEALINDAKIPYLDFAHTTIVPQDMYKHMNREVALALSPARAPRPMSMFQSCRKLARVLIRQFGLILPEANIHPVAWQALSAVGSPPTTYVQVMRLLDLLKTNISFNEDMDTFHRKPSSRRPSVPQIDNVPAIEENNLLEYERTRRYDDVILPELAVIAAWVVVMKMAYGLDDDLRTVLAKDDPLIGLVEGKRWIEELRVRLKDGTLLGSRVNLRKQHFESMELDDLDRYLDQCDSVLLSRHDTSASTDTAPFPHIPLMNNQPPPLDDNVNRPPPLDDNVNQFPPLNDNDNDNINSWTTFHTSRSEADIVSLWTVPIDLRNKELPLMPGEKIKSYDASDITGTLPEKYEVVLRAAAQVVGVDPEDVARVVEKFETRIRNLMARRGDESRNRTRNQSPSRSASTSPTRSKSRSQSRRRSRSRSRSRTRGREVQDKIRTRLSVV</sequence>
<keyword evidence="14" id="KW-1185">Reference proteome</keyword>
<evidence type="ECO:0000256" key="1">
    <source>
        <dbReference type="ARBA" id="ARBA00004604"/>
    </source>
</evidence>
<feature type="compositionally biased region" description="Basic and acidic residues" evidence="10">
    <location>
        <begin position="670"/>
        <end position="679"/>
    </location>
</feature>
<feature type="compositionally biased region" description="Basic and acidic residues" evidence="10">
    <location>
        <begin position="196"/>
        <end position="209"/>
    </location>
</feature>
<keyword evidence="5" id="KW-0862">Zinc</keyword>
<feature type="compositionally biased region" description="Basic residues" evidence="10">
    <location>
        <begin position="651"/>
        <end position="669"/>
    </location>
</feature>
<proteinExistence type="inferred from homology"/>
<dbReference type="GO" id="GO:0070860">
    <property type="term" value="C:RNA polymerase I core factor complex"/>
    <property type="evidence" value="ECO:0007669"/>
    <property type="project" value="InterPro"/>
</dbReference>
<keyword evidence="4" id="KW-0863">Zinc-finger</keyword>
<keyword evidence="6" id="KW-0805">Transcription regulation</keyword>
<accession>A0A1Y2AR00</accession>
<comment type="similarity">
    <text evidence="2">Belongs to the RRN7/TAF1B family.</text>
</comment>
<feature type="region of interest" description="Disordered" evidence="10">
    <location>
        <begin position="624"/>
        <end position="685"/>
    </location>
</feature>
<evidence type="ECO:0008006" key="15">
    <source>
        <dbReference type="Google" id="ProtNLM"/>
    </source>
</evidence>
<evidence type="ECO:0000256" key="3">
    <source>
        <dbReference type="ARBA" id="ARBA00022723"/>
    </source>
</evidence>
<protein>
    <recommendedName>
        <fullName evidence="15">RRN7-type domain-containing protein</fullName>
    </recommendedName>
</protein>
<evidence type="ECO:0000256" key="5">
    <source>
        <dbReference type="ARBA" id="ARBA00022833"/>
    </source>
</evidence>
<dbReference type="PANTHER" id="PTHR31576:SF2">
    <property type="entry name" value="TATA BOX-BINDING PROTEIN-ASSOCIATED FACTOR RNA POLYMERASE I SUBUNIT B"/>
    <property type="match status" value="1"/>
</dbReference>
<dbReference type="InterPro" id="IPR048538">
    <property type="entry name" value="Rrn7_cyclin_C"/>
</dbReference>
<keyword evidence="7" id="KW-0238">DNA-binding</keyword>
<dbReference type="GO" id="GO:0001164">
    <property type="term" value="F:RNA polymerase I core promoter sequence-specific DNA binding"/>
    <property type="evidence" value="ECO:0007669"/>
    <property type="project" value="InterPro"/>
</dbReference>
<feature type="region of interest" description="Disordered" evidence="10">
    <location>
        <begin position="124"/>
        <end position="209"/>
    </location>
</feature>
<dbReference type="PANTHER" id="PTHR31576">
    <property type="entry name" value="TATA BOX-BINDING PROTEIN-ASSOCIATED FACTOR RNA POLYMERASE I SUBUNIT B"/>
    <property type="match status" value="1"/>
</dbReference>
<feature type="compositionally biased region" description="Low complexity" evidence="10">
    <location>
        <begin position="636"/>
        <end position="650"/>
    </location>
</feature>
<dbReference type="InterPro" id="IPR033599">
    <property type="entry name" value="TAF1B/Rrn7"/>
</dbReference>
<evidence type="ECO:0000256" key="2">
    <source>
        <dbReference type="ARBA" id="ARBA00006899"/>
    </source>
</evidence>
<evidence type="ECO:0000256" key="6">
    <source>
        <dbReference type="ARBA" id="ARBA00023015"/>
    </source>
</evidence>
<feature type="compositionally biased region" description="Basic and acidic residues" evidence="10">
    <location>
        <begin position="144"/>
        <end position="162"/>
    </location>
</feature>
<dbReference type="GO" id="GO:0008270">
    <property type="term" value="F:zinc ion binding"/>
    <property type="evidence" value="ECO:0007669"/>
    <property type="project" value="UniProtKB-KW"/>
</dbReference>
<organism evidence="13 14">
    <name type="scientific">Naematelia encephala</name>
    <dbReference type="NCBI Taxonomy" id="71784"/>
    <lineage>
        <taxon>Eukaryota</taxon>
        <taxon>Fungi</taxon>
        <taxon>Dikarya</taxon>
        <taxon>Basidiomycota</taxon>
        <taxon>Agaricomycotina</taxon>
        <taxon>Tremellomycetes</taxon>
        <taxon>Tremellales</taxon>
        <taxon>Naemateliaceae</taxon>
        <taxon>Naematelia</taxon>
    </lineage>
</organism>
<dbReference type="OrthoDB" id="428577at2759"/>
<evidence type="ECO:0000256" key="7">
    <source>
        <dbReference type="ARBA" id="ARBA00023125"/>
    </source>
</evidence>
<evidence type="ECO:0000256" key="10">
    <source>
        <dbReference type="SAM" id="MobiDB-lite"/>
    </source>
</evidence>
<keyword evidence="8" id="KW-0804">Transcription</keyword>
<name>A0A1Y2AR00_9TREE</name>
<feature type="domain" description="Rrn7/TAF1B C-terminal cyclin" evidence="12">
    <location>
        <begin position="296"/>
        <end position="477"/>
    </location>
</feature>
<reference evidence="13 14" key="1">
    <citation type="submission" date="2016-07" db="EMBL/GenBank/DDBJ databases">
        <title>Pervasive Adenine N6-methylation of Active Genes in Fungi.</title>
        <authorList>
            <consortium name="DOE Joint Genome Institute"/>
            <person name="Mondo S.J."/>
            <person name="Dannebaum R.O."/>
            <person name="Kuo R.C."/>
            <person name="Labutti K."/>
            <person name="Haridas S."/>
            <person name="Kuo A."/>
            <person name="Salamov A."/>
            <person name="Ahrendt S.R."/>
            <person name="Lipzen A."/>
            <person name="Sullivan W."/>
            <person name="Andreopoulos W.B."/>
            <person name="Clum A."/>
            <person name="Lindquist E."/>
            <person name="Daum C."/>
            <person name="Ramamoorthy G.K."/>
            <person name="Gryganskyi A."/>
            <person name="Culley D."/>
            <person name="Magnuson J.K."/>
            <person name="James T.Y."/>
            <person name="O'Malley M.A."/>
            <person name="Stajich J.E."/>
            <person name="Spatafora J.W."/>
            <person name="Visel A."/>
            <person name="Grigoriev I.V."/>
        </authorList>
    </citation>
    <scope>NUCLEOTIDE SEQUENCE [LARGE SCALE GENOMIC DNA]</scope>
    <source>
        <strain evidence="13 14">68-887.2</strain>
    </source>
</reference>
<feature type="compositionally biased region" description="Polar residues" evidence="10">
    <location>
        <begin position="129"/>
        <end position="138"/>
    </location>
</feature>
<dbReference type="AlphaFoldDB" id="A0A1Y2AR00"/>
<evidence type="ECO:0000313" key="14">
    <source>
        <dbReference type="Proteomes" id="UP000193986"/>
    </source>
</evidence>
<evidence type="ECO:0000313" key="13">
    <source>
        <dbReference type="EMBL" id="ORY24983.1"/>
    </source>
</evidence>